<dbReference type="InterPro" id="IPR004447">
    <property type="entry name" value="Peptidase_S41A"/>
</dbReference>
<evidence type="ECO:0000259" key="7">
    <source>
        <dbReference type="SMART" id="SM00228"/>
    </source>
</evidence>
<dbReference type="PANTHER" id="PTHR32060">
    <property type="entry name" value="TAIL-SPECIFIC PROTEASE"/>
    <property type="match status" value="1"/>
</dbReference>
<dbReference type="InterPro" id="IPR036034">
    <property type="entry name" value="PDZ_sf"/>
</dbReference>
<dbReference type="GO" id="GO:0007165">
    <property type="term" value="P:signal transduction"/>
    <property type="evidence" value="ECO:0007669"/>
    <property type="project" value="TreeGrafter"/>
</dbReference>
<dbReference type="GO" id="GO:0008236">
    <property type="term" value="F:serine-type peptidase activity"/>
    <property type="evidence" value="ECO:0007669"/>
    <property type="project" value="UniProtKB-KW"/>
</dbReference>
<feature type="chain" id="PRO_5012307119" description="PDZ domain-containing protein" evidence="6">
    <location>
        <begin position="23"/>
        <end position="575"/>
    </location>
</feature>
<evidence type="ECO:0000313" key="9">
    <source>
        <dbReference type="EMBL" id="SBV91263.1"/>
    </source>
</evidence>
<dbReference type="PANTHER" id="PTHR32060:SF30">
    <property type="entry name" value="CARBOXY-TERMINAL PROCESSING PROTEASE CTPA"/>
    <property type="match status" value="1"/>
</dbReference>
<reference evidence="9" key="1">
    <citation type="submission" date="2016-04" db="EMBL/GenBank/DDBJ databases">
        <authorList>
            <person name="Evans L.H."/>
            <person name="Alamgir A."/>
            <person name="Owens N."/>
            <person name="Weber N.D."/>
            <person name="Virtaneva K."/>
            <person name="Barbian K."/>
            <person name="Babar A."/>
            <person name="Rosenke K."/>
        </authorList>
    </citation>
    <scope>NUCLEOTIDE SEQUENCE</scope>
    <source>
        <strain evidence="9">86-2</strain>
    </source>
</reference>
<dbReference type="SMART" id="SM00228">
    <property type="entry name" value="PDZ"/>
    <property type="match status" value="1"/>
</dbReference>
<dbReference type="SUPFAM" id="SSF52096">
    <property type="entry name" value="ClpP/crotonase"/>
    <property type="match status" value="1"/>
</dbReference>
<evidence type="ECO:0000256" key="1">
    <source>
        <dbReference type="ARBA" id="ARBA00009179"/>
    </source>
</evidence>
<organism evidence="9">
    <name type="scientific">uncultured Dysgonomonas sp</name>
    <dbReference type="NCBI Taxonomy" id="206096"/>
    <lineage>
        <taxon>Bacteria</taxon>
        <taxon>Pseudomonadati</taxon>
        <taxon>Bacteroidota</taxon>
        <taxon>Bacteroidia</taxon>
        <taxon>Bacteroidales</taxon>
        <taxon>Dysgonomonadaceae</taxon>
        <taxon>Dysgonomonas</taxon>
        <taxon>environmental samples</taxon>
    </lineage>
</organism>
<dbReference type="InterPro" id="IPR005151">
    <property type="entry name" value="Tail-specific_protease"/>
</dbReference>
<accession>A0A212IVN8</accession>
<dbReference type="InterPro" id="IPR029045">
    <property type="entry name" value="ClpP/crotonase-like_dom_sf"/>
</dbReference>
<sequence>MRNRLIAFFTFSALLGTTFTYAQSNQGKNQEQQRYFDINKNIEIFNSVVREMDMFYVDSLDINKTIRTGIDNMLGTLDPYTEYYNEDDMKEFSTQITGEYAGVGAIVSFKDGRVTIIEPYGDKPAAKAGLKAGDVILEIDGKDMTTCDSVPGEVFGRTLSSFVSNNLKGQPGTTIEVKVERKGEKKPLTLKVVREKVVMDPITYYGMVTPTIGYISFSTFTDKSAAEVKNAFLELKKQGAKSLIFDVRQNGGGIMEEAVQIVNMFVPKGKVVLSTKGKLKQTDRTYRTTLEPIDTDIPIIVLTNRGSASAAEIVAGSLQDMDRAVLLGERTFGKGLVQVTREVPYGGGIKVTSSKYYIPSGRCVQAIDYSHRNADGSVGRIPDSLTTVFYTQAGRQVRDGGGVTPDIVMNEPKTPNITYYLENQYIVFDWVTDWVVRHKSIESPEKFSISDEDYEDFKKFVKSKDFQYDRMSEKSMASLKEVMEFEGYMKYANDEFKALEAKLIPNLDRDLETFKEDIMKQINSAIVKRYYYQRGEKLYSLKHDADVDKAIEVLGDTELYKKTLSAPEKIAETAK</sequence>
<evidence type="ECO:0000259" key="8">
    <source>
        <dbReference type="SMART" id="SM00245"/>
    </source>
</evidence>
<name>A0A212IVN8_9BACT</name>
<dbReference type="Pfam" id="PF13180">
    <property type="entry name" value="PDZ_2"/>
    <property type="match status" value="1"/>
</dbReference>
<keyword evidence="4 5" id="KW-0720">Serine protease</keyword>
<dbReference type="SUPFAM" id="SSF50156">
    <property type="entry name" value="PDZ domain-like"/>
    <property type="match status" value="1"/>
</dbReference>
<keyword evidence="2 5" id="KW-0645">Protease</keyword>
<dbReference type="GO" id="GO:0030288">
    <property type="term" value="C:outer membrane-bounded periplasmic space"/>
    <property type="evidence" value="ECO:0007669"/>
    <property type="project" value="TreeGrafter"/>
</dbReference>
<dbReference type="InterPro" id="IPR001478">
    <property type="entry name" value="PDZ"/>
</dbReference>
<dbReference type="Gene3D" id="2.30.42.10">
    <property type="match status" value="1"/>
</dbReference>
<dbReference type="NCBIfam" id="TIGR00225">
    <property type="entry name" value="prc"/>
    <property type="match status" value="1"/>
</dbReference>
<evidence type="ECO:0000256" key="3">
    <source>
        <dbReference type="ARBA" id="ARBA00022801"/>
    </source>
</evidence>
<dbReference type="CDD" id="cd06782">
    <property type="entry name" value="cpPDZ_CPP-like"/>
    <property type="match status" value="1"/>
</dbReference>
<dbReference type="GO" id="GO:0006508">
    <property type="term" value="P:proteolysis"/>
    <property type="evidence" value="ECO:0007669"/>
    <property type="project" value="UniProtKB-KW"/>
</dbReference>
<evidence type="ECO:0000256" key="4">
    <source>
        <dbReference type="ARBA" id="ARBA00022825"/>
    </source>
</evidence>
<dbReference type="CDD" id="cd07560">
    <property type="entry name" value="Peptidase_S41_CPP"/>
    <property type="match status" value="1"/>
</dbReference>
<gene>
    <name evidence="9" type="ORF">KL86DYS2_10153</name>
</gene>
<dbReference type="AlphaFoldDB" id="A0A212IVN8"/>
<evidence type="ECO:0008006" key="10">
    <source>
        <dbReference type="Google" id="ProtNLM"/>
    </source>
</evidence>
<dbReference type="Gene3D" id="3.90.226.10">
    <property type="entry name" value="2-enoyl-CoA Hydratase, Chain A, domain 1"/>
    <property type="match status" value="1"/>
</dbReference>
<dbReference type="Pfam" id="PF03572">
    <property type="entry name" value="Peptidase_S41"/>
    <property type="match status" value="1"/>
</dbReference>
<dbReference type="Gene3D" id="3.30.750.44">
    <property type="match status" value="1"/>
</dbReference>
<keyword evidence="3 5" id="KW-0378">Hydrolase</keyword>
<evidence type="ECO:0000256" key="2">
    <source>
        <dbReference type="ARBA" id="ARBA00022670"/>
    </source>
</evidence>
<feature type="domain" description="Tail specific protease" evidence="8">
    <location>
        <begin position="185"/>
        <end position="372"/>
    </location>
</feature>
<feature type="domain" description="PDZ" evidence="7">
    <location>
        <begin position="101"/>
        <end position="183"/>
    </location>
</feature>
<dbReference type="GO" id="GO:0004175">
    <property type="term" value="F:endopeptidase activity"/>
    <property type="evidence" value="ECO:0007669"/>
    <property type="project" value="TreeGrafter"/>
</dbReference>
<proteinExistence type="inferred from homology"/>
<keyword evidence="6" id="KW-0732">Signal</keyword>
<evidence type="ECO:0000256" key="5">
    <source>
        <dbReference type="RuleBase" id="RU004404"/>
    </source>
</evidence>
<dbReference type="EMBL" id="FLUL01000001">
    <property type="protein sequence ID" value="SBV91263.1"/>
    <property type="molecule type" value="Genomic_DNA"/>
</dbReference>
<protein>
    <recommendedName>
        <fullName evidence="10">PDZ domain-containing protein</fullName>
    </recommendedName>
</protein>
<dbReference type="SMART" id="SM00245">
    <property type="entry name" value="TSPc"/>
    <property type="match status" value="1"/>
</dbReference>
<dbReference type="RefSeq" id="WP_283687201.1">
    <property type="nucleotide sequence ID" value="NZ_LT599021.1"/>
</dbReference>
<comment type="similarity">
    <text evidence="1 5">Belongs to the peptidase S41A family.</text>
</comment>
<feature type="signal peptide" evidence="6">
    <location>
        <begin position="1"/>
        <end position="22"/>
    </location>
</feature>
<evidence type="ECO:0000256" key="6">
    <source>
        <dbReference type="SAM" id="SignalP"/>
    </source>
</evidence>